<dbReference type="UniPathway" id="UPA00164"/>
<keyword evidence="12" id="KW-1185">Reference proteome</keyword>
<dbReference type="NCBIfam" id="TIGR02095">
    <property type="entry name" value="glgA"/>
    <property type="match status" value="1"/>
</dbReference>
<dbReference type="PANTHER" id="PTHR45825:SF11">
    <property type="entry name" value="ALPHA AMYLASE DOMAIN-CONTAINING PROTEIN"/>
    <property type="match status" value="1"/>
</dbReference>
<comment type="function">
    <text evidence="2 8">Synthesizes alpha-1,4-glucan chains using ADP-glucose.</text>
</comment>
<dbReference type="RefSeq" id="WP_096057030.1">
    <property type="nucleotide sequence ID" value="NZ_CP023344.1"/>
</dbReference>
<accession>A0A290QDV8</accession>
<evidence type="ECO:0000256" key="2">
    <source>
        <dbReference type="ARBA" id="ARBA00002764"/>
    </source>
</evidence>
<dbReference type="PANTHER" id="PTHR45825">
    <property type="entry name" value="GRANULE-BOUND STARCH SYNTHASE 1, CHLOROPLASTIC/AMYLOPLASTIC"/>
    <property type="match status" value="1"/>
</dbReference>
<dbReference type="EMBL" id="CP023344">
    <property type="protein sequence ID" value="ATC65400.1"/>
    <property type="molecule type" value="Genomic_DNA"/>
</dbReference>
<keyword evidence="7 8" id="KW-0320">Glycogen biosynthesis</keyword>
<dbReference type="InterPro" id="IPR011835">
    <property type="entry name" value="GS/SS"/>
</dbReference>
<evidence type="ECO:0000256" key="6">
    <source>
        <dbReference type="ARBA" id="ARBA00022679"/>
    </source>
</evidence>
<dbReference type="Pfam" id="PF08323">
    <property type="entry name" value="Glyco_transf_5"/>
    <property type="match status" value="1"/>
</dbReference>
<dbReference type="GO" id="GO:0005829">
    <property type="term" value="C:cytosol"/>
    <property type="evidence" value="ECO:0007669"/>
    <property type="project" value="TreeGrafter"/>
</dbReference>
<dbReference type="KEGG" id="vbh:CMV30_16415"/>
<reference evidence="11 12" key="1">
    <citation type="submission" date="2017-09" db="EMBL/GenBank/DDBJ databases">
        <title>Complete genome sequence of Verrucomicrobial strain HZ-65, isolated from freshwater.</title>
        <authorList>
            <person name="Choi A."/>
        </authorList>
    </citation>
    <scope>NUCLEOTIDE SEQUENCE [LARGE SCALE GENOMIC DNA]</scope>
    <source>
        <strain evidence="11 12">HZ-65</strain>
    </source>
</reference>
<dbReference type="Pfam" id="PF00534">
    <property type="entry name" value="Glycos_transf_1"/>
    <property type="match status" value="1"/>
</dbReference>
<evidence type="ECO:0000313" key="11">
    <source>
        <dbReference type="EMBL" id="ATC65400.1"/>
    </source>
</evidence>
<evidence type="ECO:0000256" key="8">
    <source>
        <dbReference type="HAMAP-Rule" id="MF_00484"/>
    </source>
</evidence>
<comment type="catalytic activity">
    <reaction evidence="1 8">
        <text>[(1-&gt;4)-alpha-D-glucosyl](n) + ADP-alpha-D-glucose = [(1-&gt;4)-alpha-D-glucosyl](n+1) + ADP + H(+)</text>
        <dbReference type="Rhea" id="RHEA:18189"/>
        <dbReference type="Rhea" id="RHEA-COMP:9584"/>
        <dbReference type="Rhea" id="RHEA-COMP:9587"/>
        <dbReference type="ChEBI" id="CHEBI:15378"/>
        <dbReference type="ChEBI" id="CHEBI:15444"/>
        <dbReference type="ChEBI" id="CHEBI:57498"/>
        <dbReference type="ChEBI" id="CHEBI:456216"/>
        <dbReference type="EC" id="2.4.1.21"/>
    </reaction>
</comment>
<organism evidence="11 12">
    <name type="scientific">Nibricoccus aquaticus</name>
    <dbReference type="NCBI Taxonomy" id="2576891"/>
    <lineage>
        <taxon>Bacteria</taxon>
        <taxon>Pseudomonadati</taxon>
        <taxon>Verrucomicrobiota</taxon>
        <taxon>Opitutia</taxon>
        <taxon>Opitutales</taxon>
        <taxon>Opitutaceae</taxon>
        <taxon>Nibricoccus</taxon>
    </lineage>
</organism>
<evidence type="ECO:0000256" key="5">
    <source>
        <dbReference type="ARBA" id="ARBA00022676"/>
    </source>
</evidence>
<dbReference type="EC" id="2.4.1.21" evidence="8"/>
<dbReference type="GO" id="GO:0005978">
    <property type="term" value="P:glycogen biosynthetic process"/>
    <property type="evidence" value="ECO:0007669"/>
    <property type="project" value="UniProtKB-UniRule"/>
</dbReference>
<dbReference type="AlphaFoldDB" id="A0A290QDV8"/>
<evidence type="ECO:0000256" key="1">
    <source>
        <dbReference type="ARBA" id="ARBA00001478"/>
    </source>
</evidence>
<evidence type="ECO:0000256" key="3">
    <source>
        <dbReference type="ARBA" id="ARBA00004964"/>
    </source>
</evidence>
<dbReference type="Gene3D" id="3.40.50.2000">
    <property type="entry name" value="Glycogen Phosphorylase B"/>
    <property type="match status" value="2"/>
</dbReference>
<evidence type="ECO:0000256" key="4">
    <source>
        <dbReference type="ARBA" id="ARBA00010281"/>
    </source>
</evidence>
<dbReference type="NCBIfam" id="NF001899">
    <property type="entry name" value="PRK00654.1-2"/>
    <property type="match status" value="1"/>
</dbReference>
<evidence type="ECO:0000313" key="12">
    <source>
        <dbReference type="Proteomes" id="UP000217265"/>
    </source>
</evidence>
<dbReference type="InterPro" id="IPR013534">
    <property type="entry name" value="Starch_synth_cat_dom"/>
</dbReference>
<comment type="pathway">
    <text evidence="3 8">Glycan biosynthesis; glycogen biosynthesis.</text>
</comment>
<dbReference type="CDD" id="cd03791">
    <property type="entry name" value="GT5_Glycogen_synthase_DULL1-like"/>
    <property type="match status" value="1"/>
</dbReference>
<gene>
    <name evidence="8" type="primary">glgA</name>
    <name evidence="11" type="ORF">CMV30_16415</name>
</gene>
<dbReference type="OrthoDB" id="9808590at2"/>
<comment type="similarity">
    <text evidence="4 8">Belongs to the glycosyltransferase 1 family. Bacterial/plant glycogen synthase subfamily.</text>
</comment>
<proteinExistence type="inferred from homology"/>
<feature type="domain" description="Starch synthase catalytic" evidence="10">
    <location>
        <begin position="2"/>
        <end position="241"/>
    </location>
</feature>
<keyword evidence="5 8" id="KW-0328">Glycosyltransferase</keyword>
<evidence type="ECO:0000259" key="10">
    <source>
        <dbReference type="Pfam" id="PF08323"/>
    </source>
</evidence>
<sequence length="481" mass="53051">MKIVHVASELFPYVKTGGLADAVGSLCATLAGHGHDVSVFIPGYRAVVDHRDAANAEKVMPLKIEMGDTFMSGDVRMFSPRTNLKIYLICREEFFDRKSPYGNGERDYEDNHHRYIFFCKAVAETLRLTNMRADIVHAHDWQAALMPLFLRYAERRHGVTLTLKTIFTIHNIAFQGVFPMRSFYRTNLPEELMGIDGVEFYGQMSFMKAGILFSDRVTTVSPRYSREIQTPEFGCGLDGVVGTRAEDIVGLINGIDTAVWNPVSDEHLPARYSAGNLAGKAVCRAELLKKMKLEPAAANVPVFGMVCRLAEQKGVQLVLANREFFLKRDCRLVILGAGDRKLEQAVRELAAGAPGKIALAQKLDEALSHLVEAGSDFFVMPSLFEPCGLNQMYSQAYGTVPLVSSVGGLVDTVTDFNASPDEGTGISFDPTAEGLGWGLKRAAALFQDKVTYSAVQARGMARDFSWQKAALAYEQLYESAL</sequence>
<dbReference type="GO" id="GO:0004373">
    <property type="term" value="F:alpha-1,4-glucan glucosyltransferase (UDP-glucose donor) activity"/>
    <property type="evidence" value="ECO:0007669"/>
    <property type="project" value="InterPro"/>
</dbReference>
<dbReference type="SUPFAM" id="SSF53756">
    <property type="entry name" value="UDP-Glycosyltransferase/glycogen phosphorylase"/>
    <property type="match status" value="1"/>
</dbReference>
<feature type="domain" description="Glycosyl transferase family 1" evidence="9">
    <location>
        <begin position="298"/>
        <end position="438"/>
    </location>
</feature>
<evidence type="ECO:0000259" key="9">
    <source>
        <dbReference type="Pfam" id="PF00534"/>
    </source>
</evidence>
<dbReference type="InterPro" id="IPR001296">
    <property type="entry name" value="Glyco_trans_1"/>
</dbReference>
<protein>
    <recommendedName>
        <fullName evidence="8">Glycogen synthase</fullName>
        <ecNumber evidence="8">2.4.1.21</ecNumber>
    </recommendedName>
    <alternativeName>
        <fullName evidence="8">Starch [bacterial glycogen] synthase</fullName>
    </alternativeName>
</protein>
<name>A0A290QDV8_9BACT</name>
<keyword evidence="6 8" id="KW-0808">Transferase</keyword>
<dbReference type="GO" id="GO:0009011">
    <property type="term" value="F:alpha-1,4-glucan glucosyltransferase (ADP-glucose donor) activity"/>
    <property type="evidence" value="ECO:0007669"/>
    <property type="project" value="UniProtKB-UniRule"/>
</dbReference>
<feature type="binding site" evidence="8">
    <location>
        <position position="15"/>
    </location>
    <ligand>
        <name>ADP-alpha-D-glucose</name>
        <dbReference type="ChEBI" id="CHEBI:57498"/>
    </ligand>
</feature>
<dbReference type="Proteomes" id="UP000217265">
    <property type="component" value="Chromosome"/>
</dbReference>
<evidence type="ECO:0000256" key="7">
    <source>
        <dbReference type="ARBA" id="ARBA00023056"/>
    </source>
</evidence>
<dbReference type="HAMAP" id="MF_00484">
    <property type="entry name" value="Glycogen_synth"/>
    <property type="match status" value="1"/>
</dbReference>